<evidence type="ECO:0000313" key="1">
    <source>
        <dbReference type="EMBL" id="MPN29723.1"/>
    </source>
</evidence>
<dbReference type="NCBIfam" id="TIGR03172">
    <property type="entry name" value="selenium cofactor biosynthesis protein YqeC"/>
    <property type="match status" value="1"/>
</dbReference>
<protein>
    <recommendedName>
        <fullName evidence="2">Selenium-dependent hydroxylase accessory protein YqeC</fullName>
    </recommendedName>
</protein>
<dbReference type="EMBL" id="VSSQ01080549">
    <property type="protein sequence ID" value="MPN29723.1"/>
    <property type="molecule type" value="Genomic_DNA"/>
</dbReference>
<comment type="caution">
    <text evidence="1">The sequence shown here is derived from an EMBL/GenBank/DDBJ whole genome shotgun (WGS) entry which is preliminary data.</text>
</comment>
<reference evidence="1" key="1">
    <citation type="submission" date="2019-08" db="EMBL/GenBank/DDBJ databases">
        <authorList>
            <person name="Kucharzyk K."/>
            <person name="Murdoch R.W."/>
            <person name="Higgins S."/>
            <person name="Loffler F."/>
        </authorList>
    </citation>
    <scope>NUCLEOTIDE SEQUENCE</scope>
</reference>
<name>A0A645H1J9_9ZZZZ</name>
<evidence type="ECO:0008006" key="2">
    <source>
        <dbReference type="Google" id="ProtNLM"/>
    </source>
</evidence>
<sequence length="187" mass="19529">METVTDGDLDRIRPLLERKGIACVGSGDGEKLAAPDGKALSELRGISDALLVEADGARGLPVKAPAPHEPVIYPASGLVVAVAGLSAVGRPLKDCCFRLPFVTALLGVTEDTILTPPLLSRLLSSERGGRKGVLPPSRYTVVLNQADNPSLLASGRQTARDIRALLPGCRVVITSLCKGIDIKAVMC</sequence>
<organism evidence="1">
    <name type="scientific">bioreactor metagenome</name>
    <dbReference type="NCBI Taxonomy" id="1076179"/>
    <lineage>
        <taxon>unclassified sequences</taxon>
        <taxon>metagenomes</taxon>
        <taxon>ecological metagenomes</taxon>
    </lineage>
</organism>
<accession>A0A645H1J9</accession>
<dbReference type="AlphaFoldDB" id="A0A645H1J9"/>
<gene>
    <name evidence="1" type="ORF">SDC9_177176</name>
</gene>
<proteinExistence type="predicted"/>
<dbReference type="InterPro" id="IPR017587">
    <property type="entry name" value="YqeC"/>
</dbReference>
<dbReference type="Pfam" id="PF19842">
    <property type="entry name" value="YqeC"/>
    <property type="match status" value="1"/>
</dbReference>